<dbReference type="AlphaFoldDB" id="A0A5N6DDH6"/>
<keyword evidence="2" id="KW-1185">Reference proteome</keyword>
<proteinExistence type="predicted"/>
<accession>A0A5N6DDH6</accession>
<sequence>MDRLGLIILFCAFPLFNGFFLSLSLSLHIPTIATQLLHFDYPCIILFVSQHLHRPHIPDQSPSHESVDCFLSICVHKLPMGYY</sequence>
<dbReference type="EMBL" id="ML734995">
    <property type="protein sequence ID" value="KAB8203078.1"/>
    <property type="molecule type" value="Genomic_DNA"/>
</dbReference>
<dbReference type="Proteomes" id="UP000326532">
    <property type="component" value="Unassembled WGS sequence"/>
</dbReference>
<evidence type="ECO:0000313" key="2">
    <source>
        <dbReference type="Proteomes" id="UP000326532"/>
    </source>
</evidence>
<organism evidence="1 2">
    <name type="scientific">Aspergillus parasiticus</name>
    <dbReference type="NCBI Taxonomy" id="5067"/>
    <lineage>
        <taxon>Eukaryota</taxon>
        <taxon>Fungi</taxon>
        <taxon>Dikarya</taxon>
        <taxon>Ascomycota</taxon>
        <taxon>Pezizomycotina</taxon>
        <taxon>Eurotiomycetes</taxon>
        <taxon>Eurotiomycetidae</taxon>
        <taxon>Eurotiales</taxon>
        <taxon>Aspergillaceae</taxon>
        <taxon>Aspergillus</taxon>
        <taxon>Aspergillus subgen. Circumdati</taxon>
    </lineage>
</organism>
<reference evidence="1 2" key="1">
    <citation type="submission" date="2019-04" db="EMBL/GenBank/DDBJ databases">
        <title>Fungal friends and foes A comparative genomics study of 23 Aspergillus species from section Flavi.</title>
        <authorList>
            <consortium name="DOE Joint Genome Institute"/>
            <person name="Kjaerbolling I."/>
            <person name="Vesth T.C."/>
            <person name="Frisvad J.C."/>
            <person name="Nybo J.L."/>
            <person name="Theobald S."/>
            <person name="Kildgaard S."/>
            <person name="Petersen T.I."/>
            <person name="Kuo A."/>
            <person name="Sato A."/>
            <person name="Lyhne E.K."/>
            <person name="Kogle M.E."/>
            <person name="Wiebenga A."/>
            <person name="Kun R.S."/>
            <person name="Lubbers R.J."/>
            <person name="Makela M.R."/>
            <person name="Barry K."/>
            <person name="Chovatia M."/>
            <person name="Clum A."/>
            <person name="Daum C."/>
            <person name="Haridas S."/>
            <person name="He G."/>
            <person name="LaButti K."/>
            <person name="Lipzen A."/>
            <person name="Mondo S."/>
            <person name="Pangilinan J."/>
            <person name="Riley R."/>
            <person name="Salamov A."/>
            <person name="Simmons B.A."/>
            <person name="Magnuson J.K."/>
            <person name="Henrissat B."/>
            <person name="Mortensen U.H."/>
            <person name="Larsen T.O."/>
            <person name="De vries R.P."/>
            <person name="Grigoriev I.V."/>
            <person name="Machida M."/>
            <person name="Baker S.E."/>
            <person name="Andersen M.R."/>
        </authorList>
    </citation>
    <scope>NUCLEOTIDE SEQUENCE [LARGE SCALE GENOMIC DNA]</scope>
    <source>
        <strain evidence="1 2">CBS 117618</strain>
    </source>
</reference>
<gene>
    <name evidence="1" type="ORF">BDV34DRAFT_141559</name>
</gene>
<protein>
    <submittedName>
        <fullName evidence="1">Uncharacterized protein</fullName>
    </submittedName>
</protein>
<evidence type="ECO:0000313" key="1">
    <source>
        <dbReference type="EMBL" id="KAB8203078.1"/>
    </source>
</evidence>
<name>A0A5N6DDH6_ASPPA</name>
<dbReference type="VEuPathDB" id="FungiDB:BDV34DRAFT_141559"/>